<accession>A0ABN9F043</accession>
<gene>
    <name evidence="1" type="ORF">SPARVUS_LOCUS10903941</name>
</gene>
<dbReference type="Proteomes" id="UP001162483">
    <property type="component" value="Unassembled WGS sequence"/>
</dbReference>
<comment type="caution">
    <text evidence="1">The sequence shown here is derived from an EMBL/GenBank/DDBJ whole genome shotgun (WGS) entry which is preliminary data.</text>
</comment>
<evidence type="ECO:0000313" key="2">
    <source>
        <dbReference type="Proteomes" id="UP001162483"/>
    </source>
</evidence>
<sequence length="97" mass="11122">MGEVSVLQNLVGCQSGFASTLRKDTRGFYRPVCEIWWPRDTTCARHVTSLLLHLWDSPRQQVILQCWYVYDQDVLGRWCFASSPKGRTALVLALCCI</sequence>
<keyword evidence="2" id="KW-1185">Reference proteome</keyword>
<proteinExistence type="predicted"/>
<protein>
    <submittedName>
        <fullName evidence="1">Uncharacterized protein</fullName>
    </submittedName>
</protein>
<name>A0ABN9F043_9NEOB</name>
<evidence type="ECO:0000313" key="1">
    <source>
        <dbReference type="EMBL" id="CAI9589476.1"/>
    </source>
</evidence>
<reference evidence="1" key="1">
    <citation type="submission" date="2023-05" db="EMBL/GenBank/DDBJ databases">
        <authorList>
            <person name="Stuckert A."/>
        </authorList>
    </citation>
    <scope>NUCLEOTIDE SEQUENCE</scope>
</reference>
<dbReference type="EMBL" id="CATNWA010016063">
    <property type="protein sequence ID" value="CAI9589476.1"/>
    <property type="molecule type" value="Genomic_DNA"/>
</dbReference>
<organism evidence="1 2">
    <name type="scientific">Staurois parvus</name>
    <dbReference type="NCBI Taxonomy" id="386267"/>
    <lineage>
        <taxon>Eukaryota</taxon>
        <taxon>Metazoa</taxon>
        <taxon>Chordata</taxon>
        <taxon>Craniata</taxon>
        <taxon>Vertebrata</taxon>
        <taxon>Euteleostomi</taxon>
        <taxon>Amphibia</taxon>
        <taxon>Batrachia</taxon>
        <taxon>Anura</taxon>
        <taxon>Neobatrachia</taxon>
        <taxon>Ranoidea</taxon>
        <taxon>Ranidae</taxon>
        <taxon>Staurois</taxon>
    </lineage>
</organism>